<gene>
    <name evidence="3" type="ORF">G3O08_17310</name>
</gene>
<dbReference type="PANTHER" id="PTHR43830">
    <property type="entry name" value="PROTEIN PSP1"/>
    <property type="match status" value="1"/>
</dbReference>
<dbReference type="PROSITE" id="PS51411">
    <property type="entry name" value="PSP1_C"/>
    <property type="match status" value="1"/>
</dbReference>
<dbReference type="PANTHER" id="PTHR43830:SF3">
    <property type="entry name" value="PROTEIN PSP1"/>
    <property type="match status" value="1"/>
</dbReference>
<reference evidence="3 4" key="1">
    <citation type="submission" date="2020-02" db="EMBL/GenBank/DDBJ databases">
        <title>Out from the shadows clarifying the taxonomy of the family Cryomorphaceae and related taxa by utilizing the GTDB taxonomic framework.</title>
        <authorList>
            <person name="Bowman J.P."/>
        </authorList>
    </citation>
    <scope>NUCLEOTIDE SEQUENCE [LARGE SCALE GENOMIC DNA]</scope>
    <source>
        <strain evidence="3 4">QSSC 1-22</strain>
    </source>
</reference>
<keyword evidence="4" id="KW-1185">Reference proteome</keyword>
<dbReference type="Proteomes" id="UP000486602">
    <property type="component" value="Unassembled WGS sequence"/>
</dbReference>
<proteinExistence type="predicted"/>
<feature type="compositionally biased region" description="Basic residues" evidence="1">
    <location>
        <begin position="366"/>
        <end position="377"/>
    </location>
</feature>
<feature type="region of interest" description="Disordered" evidence="1">
    <location>
        <begin position="359"/>
        <end position="439"/>
    </location>
</feature>
<dbReference type="InterPro" id="IPR047767">
    <property type="entry name" value="PSP1-like"/>
</dbReference>
<dbReference type="NCBIfam" id="NF041131">
    <property type="entry name" value="RicT_YaaT_fam"/>
    <property type="match status" value="1"/>
</dbReference>
<name>A0A7K3WUP3_9FLAO</name>
<dbReference type="EMBL" id="JAAGVY010000046">
    <property type="protein sequence ID" value="NEN25258.1"/>
    <property type="molecule type" value="Genomic_DNA"/>
</dbReference>
<feature type="compositionally biased region" description="Polar residues" evidence="1">
    <location>
        <begin position="385"/>
        <end position="404"/>
    </location>
</feature>
<accession>A0A7K3WUP3</accession>
<protein>
    <recommendedName>
        <fullName evidence="2">PSP1 C-terminal domain-containing protein</fullName>
    </recommendedName>
</protein>
<dbReference type="AlphaFoldDB" id="A0A7K3WUP3"/>
<organism evidence="3 4">
    <name type="scientific">Cryomorpha ignava</name>
    <dbReference type="NCBI Taxonomy" id="101383"/>
    <lineage>
        <taxon>Bacteria</taxon>
        <taxon>Pseudomonadati</taxon>
        <taxon>Bacteroidota</taxon>
        <taxon>Flavobacteriia</taxon>
        <taxon>Flavobacteriales</taxon>
        <taxon>Cryomorphaceae</taxon>
        <taxon>Cryomorpha</taxon>
    </lineage>
</organism>
<feature type="domain" description="PSP1 C-terminal" evidence="2">
    <location>
        <begin position="115"/>
        <end position="200"/>
    </location>
</feature>
<evidence type="ECO:0000259" key="2">
    <source>
        <dbReference type="PROSITE" id="PS51411"/>
    </source>
</evidence>
<evidence type="ECO:0000256" key="1">
    <source>
        <dbReference type="SAM" id="MobiDB-lite"/>
    </source>
</evidence>
<sequence length="439" mass="48892">MGCESCSNGKGGTPAGCKNNGTCSTGGCSKLAVFDWLGNMELPGNATPFEYVEIRFKNGRKEFFRNATKSSLNPGDAVVVEGSPGHDLGIISASGELARLQMETKRAMKNARDSRKVLRKATSEDMDKWREARGREEDTMYKSRTIAIALGLEMKISDIEFQADNTKATFYYTAEGRVDFRELIKKFADTFKVRIEMKQIGARQEAGRLGGIGSCGRELCCSTWLTDFRSVSTSAARYQQLALNTQKLAGQCGKLKCCLNYELDSYLDALSTFPKNYNRLKTKKGIANHLKTDIFKGIMWYIYDEDGISIPVPLHKDRVAEILEMNNDDKFPIDLKSYVETEEPKEVVYGNVVGQDSLTRFDEGKKKSKNRKKRRNPNQKDGQKKSPQANTKGASNRGDSPQGKSKSDNPAKSRKNKPKRRNRNQGDAGKGNSDKGNAN</sequence>
<feature type="compositionally biased region" description="Basic residues" evidence="1">
    <location>
        <begin position="412"/>
        <end position="423"/>
    </location>
</feature>
<dbReference type="InterPro" id="IPR007557">
    <property type="entry name" value="PSP1_C"/>
</dbReference>
<evidence type="ECO:0000313" key="4">
    <source>
        <dbReference type="Proteomes" id="UP000486602"/>
    </source>
</evidence>
<comment type="caution">
    <text evidence="3">The sequence shown here is derived from an EMBL/GenBank/DDBJ whole genome shotgun (WGS) entry which is preliminary data.</text>
</comment>
<evidence type="ECO:0000313" key="3">
    <source>
        <dbReference type="EMBL" id="NEN25258.1"/>
    </source>
</evidence>
<dbReference type="GO" id="GO:0005737">
    <property type="term" value="C:cytoplasm"/>
    <property type="evidence" value="ECO:0007669"/>
    <property type="project" value="TreeGrafter"/>
</dbReference>
<dbReference type="RefSeq" id="WP_163286717.1">
    <property type="nucleotide sequence ID" value="NZ_JAAGVY010000046.1"/>
</dbReference>
<dbReference type="Pfam" id="PF04468">
    <property type="entry name" value="PSP1"/>
    <property type="match status" value="1"/>
</dbReference>